<accession>A0A9N9NCL6</accession>
<reference evidence="1" key="1">
    <citation type="submission" date="2021-06" db="EMBL/GenBank/DDBJ databases">
        <authorList>
            <person name="Kallberg Y."/>
            <person name="Tangrot J."/>
            <person name="Rosling A."/>
        </authorList>
    </citation>
    <scope>NUCLEOTIDE SEQUENCE</scope>
    <source>
        <strain evidence="1">MA453B</strain>
    </source>
</reference>
<organism evidence="1 2">
    <name type="scientific">Dentiscutata erythropus</name>
    <dbReference type="NCBI Taxonomy" id="1348616"/>
    <lineage>
        <taxon>Eukaryota</taxon>
        <taxon>Fungi</taxon>
        <taxon>Fungi incertae sedis</taxon>
        <taxon>Mucoromycota</taxon>
        <taxon>Glomeromycotina</taxon>
        <taxon>Glomeromycetes</taxon>
        <taxon>Diversisporales</taxon>
        <taxon>Gigasporaceae</taxon>
        <taxon>Dentiscutata</taxon>
    </lineage>
</organism>
<dbReference type="AlphaFoldDB" id="A0A9N9NCL6"/>
<dbReference type="EMBL" id="CAJVPY010011195">
    <property type="protein sequence ID" value="CAG8725098.1"/>
    <property type="molecule type" value="Genomic_DNA"/>
</dbReference>
<evidence type="ECO:0000313" key="1">
    <source>
        <dbReference type="EMBL" id="CAG8725098.1"/>
    </source>
</evidence>
<comment type="caution">
    <text evidence="1">The sequence shown here is derived from an EMBL/GenBank/DDBJ whole genome shotgun (WGS) entry which is preliminary data.</text>
</comment>
<keyword evidence="2" id="KW-1185">Reference proteome</keyword>
<evidence type="ECO:0000313" key="2">
    <source>
        <dbReference type="Proteomes" id="UP000789405"/>
    </source>
</evidence>
<dbReference type="OrthoDB" id="2328245at2759"/>
<gene>
    <name evidence="1" type="ORF">DERYTH_LOCUS14645</name>
</gene>
<protein>
    <submittedName>
        <fullName evidence="1">25182_t:CDS:1</fullName>
    </submittedName>
</protein>
<proteinExistence type="predicted"/>
<dbReference type="Proteomes" id="UP000789405">
    <property type="component" value="Unassembled WGS sequence"/>
</dbReference>
<name>A0A9N9NCL6_9GLOM</name>
<sequence length="109" mass="13046">MVRIVKDAGERLERELVNYKITDIKHKIREQFSNIDIFTIQSIVVSIPFSLFQAVNMEDFIFTLLKFWIININESVRKSRKELYLIISNTSEYRQMLPNYITPLLLLYD</sequence>